<feature type="modified residue" description="4-aspartylphosphate" evidence="3">
    <location>
        <position position="56"/>
    </location>
</feature>
<evidence type="ECO:0000259" key="7">
    <source>
        <dbReference type="PROSITE" id="PS50883"/>
    </source>
</evidence>
<dbReference type="InterPro" id="IPR043128">
    <property type="entry name" value="Rev_trsase/Diguanyl_cyclase"/>
</dbReference>
<dbReference type="Pfam" id="PF13426">
    <property type="entry name" value="PAS_9"/>
    <property type="match status" value="1"/>
</dbReference>
<dbReference type="InterPro" id="IPR035919">
    <property type="entry name" value="EAL_sf"/>
</dbReference>
<feature type="domain" description="EAL" evidence="7">
    <location>
        <begin position="606"/>
        <end position="859"/>
    </location>
</feature>
<feature type="domain" description="PAS" evidence="5">
    <location>
        <begin position="139"/>
        <end position="195"/>
    </location>
</feature>
<dbReference type="PROSITE" id="PS50883">
    <property type="entry name" value="EAL"/>
    <property type="match status" value="1"/>
</dbReference>
<dbReference type="CDD" id="cd00130">
    <property type="entry name" value="PAS"/>
    <property type="match status" value="1"/>
</dbReference>
<dbReference type="AlphaFoldDB" id="A0A840MMV3"/>
<comment type="caution">
    <text evidence="9">The sequence shown here is derived from an EMBL/GenBank/DDBJ whole genome shotgun (WGS) entry which is preliminary data.</text>
</comment>
<dbReference type="InterPro" id="IPR003018">
    <property type="entry name" value="GAF"/>
</dbReference>
<dbReference type="CDD" id="cd01949">
    <property type="entry name" value="GGDEF"/>
    <property type="match status" value="1"/>
</dbReference>
<dbReference type="CDD" id="cd00156">
    <property type="entry name" value="REC"/>
    <property type="match status" value="1"/>
</dbReference>
<dbReference type="InterPro" id="IPR029787">
    <property type="entry name" value="Nucleotide_cyclase"/>
</dbReference>
<evidence type="ECO:0000313" key="10">
    <source>
        <dbReference type="Proteomes" id="UP000575898"/>
    </source>
</evidence>
<keyword evidence="10" id="KW-1185">Reference proteome</keyword>
<dbReference type="InterPro" id="IPR000014">
    <property type="entry name" value="PAS"/>
</dbReference>
<dbReference type="InterPro" id="IPR052155">
    <property type="entry name" value="Biofilm_reg_signaling"/>
</dbReference>
<dbReference type="SMART" id="SM00448">
    <property type="entry name" value="REC"/>
    <property type="match status" value="1"/>
</dbReference>
<dbReference type="GO" id="GO:0016301">
    <property type="term" value="F:kinase activity"/>
    <property type="evidence" value="ECO:0007669"/>
    <property type="project" value="UniProtKB-KW"/>
</dbReference>
<dbReference type="InterPro" id="IPR029016">
    <property type="entry name" value="GAF-like_dom_sf"/>
</dbReference>
<evidence type="ECO:0000313" key="9">
    <source>
        <dbReference type="EMBL" id="MBB5018287.1"/>
    </source>
</evidence>
<dbReference type="Pfam" id="PF00563">
    <property type="entry name" value="EAL"/>
    <property type="match status" value="1"/>
</dbReference>
<dbReference type="PROSITE" id="PS50112">
    <property type="entry name" value="PAS"/>
    <property type="match status" value="1"/>
</dbReference>
<evidence type="ECO:0000259" key="4">
    <source>
        <dbReference type="PROSITE" id="PS50110"/>
    </source>
</evidence>
<dbReference type="PROSITE" id="PS50113">
    <property type="entry name" value="PAC"/>
    <property type="match status" value="1"/>
</dbReference>
<dbReference type="SUPFAM" id="SSF55781">
    <property type="entry name" value="GAF domain-like"/>
    <property type="match status" value="1"/>
</dbReference>
<dbReference type="PANTHER" id="PTHR44757">
    <property type="entry name" value="DIGUANYLATE CYCLASE DGCP"/>
    <property type="match status" value="1"/>
</dbReference>
<dbReference type="Proteomes" id="UP000575898">
    <property type="component" value="Unassembled WGS sequence"/>
</dbReference>
<dbReference type="RefSeq" id="WP_184037342.1">
    <property type="nucleotide sequence ID" value="NZ_JACHHY010000008.1"/>
</dbReference>
<dbReference type="SUPFAM" id="SSF52172">
    <property type="entry name" value="CheY-like"/>
    <property type="match status" value="1"/>
</dbReference>
<keyword evidence="3" id="KW-0597">Phosphoprotein</keyword>
<dbReference type="Gene3D" id="3.40.50.2300">
    <property type="match status" value="1"/>
</dbReference>
<evidence type="ECO:0000259" key="5">
    <source>
        <dbReference type="PROSITE" id="PS50112"/>
    </source>
</evidence>
<evidence type="ECO:0000259" key="6">
    <source>
        <dbReference type="PROSITE" id="PS50113"/>
    </source>
</evidence>
<name>A0A840MMV3_9PROT</name>
<reference evidence="9 10" key="1">
    <citation type="submission" date="2020-08" db="EMBL/GenBank/DDBJ databases">
        <title>Genomic Encyclopedia of Type Strains, Phase IV (KMG-IV): sequencing the most valuable type-strain genomes for metagenomic binning, comparative biology and taxonomic classification.</title>
        <authorList>
            <person name="Goeker M."/>
        </authorList>
    </citation>
    <scope>NUCLEOTIDE SEQUENCE [LARGE SCALE GENOMIC DNA]</scope>
    <source>
        <strain evidence="9 10">DSM 27165</strain>
    </source>
</reference>
<keyword evidence="1" id="KW-0808">Transferase</keyword>
<keyword evidence="2" id="KW-0418">Kinase</keyword>
<evidence type="ECO:0000256" key="3">
    <source>
        <dbReference type="PROSITE-ProRule" id="PRU00169"/>
    </source>
</evidence>
<sequence>MSPLKALLVEDAVTDAELILYELRKGGIEFDARRVDSEQSLLYQLQAFKPDLVISDFSLPHLDGGRALDMVRGVSIDIPFVFVSGTIGEERAFDLMRRGATDYVNKTNLDRLTPIVNRALQETAERKVRKLVEEKLAASERHFRLLVDGVYDYALVLLDAEGKIISWNEGASRLYGYHQAQVIGQHLSLLYEAKHVDRAIRQLGAAVDMGRFEDECLQRRQSGQLFWADAVTTRLDGDGEQPSYFAHIVRDLTERREQEQKIARLNRLYAVLSSINSVIVRCRDRQTLLSEVCHIAVSQGNFALAWVGLCEDGVIEPVAWLGCAEQVLRDVCYHLDDHCAAWQAILQLKPILNNEQHQEDGQATLPANIMAEQGLQSSIALPLVVDGEGIGVLELYSNEPAFFNQDEMRLLLDLAGDIWFALEYISREEKLDYLAFYDALTGLPNRRLCGDRVHQLLSGRVDHHSLAMILLDIERFHFINDTFGRHQGDQLLKAVSYRLASVTDEPDFISRVGTDCFGVVLSAVNSEADVARFLKERMFPLFTKPFTLDDQELLISAKAGVAMAPGDGRDADTLFSSAEAALKKVKATAEPYLFYLPKMQERIAERLAIESGLRRALDEDQFVLYYQPKLDFSTLQIVGLEALIRWQHPEQGMIPPSRFIPILEETGLILKVGEWVLRRALDDAEYLSHQDIKVPRIAVNVSSLQLKQDNFVQVITRLVQARHASVVLDLEITESLLMEDVDININKLEALRHLGVKIMIDDFGTGYSSLSYIARLPIDALKIDRSFVENMTESPNSLSIVTSVISLAHSLNFKVIAEGVETEEQAKFLRLLRCDQVQGFLYGRPEPLHTIADRLIGNALQG</sequence>
<dbReference type="CDD" id="cd01948">
    <property type="entry name" value="EAL"/>
    <property type="match status" value="1"/>
</dbReference>
<dbReference type="Gene3D" id="3.30.70.270">
    <property type="match status" value="1"/>
</dbReference>
<dbReference type="SMART" id="SM00091">
    <property type="entry name" value="PAS"/>
    <property type="match status" value="1"/>
</dbReference>
<feature type="domain" description="Response regulatory" evidence="4">
    <location>
        <begin position="5"/>
        <end position="121"/>
    </location>
</feature>
<evidence type="ECO:0000256" key="2">
    <source>
        <dbReference type="ARBA" id="ARBA00022777"/>
    </source>
</evidence>
<dbReference type="NCBIfam" id="TIGR00229">
    <property type="entry name" value="sensory_box"/>
    <property type="match status" value="1"/>
</dbReference>
<dbReference type="Gene3D" id="3.20.20.450">
    <property type="entry name" value="EAL domain"/>
    <property type="match status" value="1"/>
</dbReference>
<dbReference type="InterPro" id="IPR000700">
    <property type="entry name" value="PAS-assoc_C"/>
</dbReference>
<dbReference type="Gene3D" id="3.30.450.40">
    <property type="match status" value="1"/>
</dbReference>
<dbReference type="PROSITE" id="PS50887">
    <property type="entry name" value="GGDEF"/>
    <property type="match status" value="1"/>
</dbReference>
<dbReference type="SUPFAM" id="SSF55073">
    <property type="entry name" value="Nucleotide cyclase"/>
    <property type="match status" value="1"/>
</dbReference>
<gene>
    <name evidence="9" type="ORF">HNQ59_001575</name>
</gene>
<feature type="domain" description="PAC" evidence="6">
    <location>
        <begin position="212"/>
        <end position="264"/>
    </location>
</feature>
<dbReference type="SUPFAM" id="SSF55785">
    <property type="entry name" value="PYP-like sensor domain (PAS domain)"/>
    <property type="match status" value="1"/>
</dbReference>
<dbReference type="Pfam" id="PF13185">
    <property type="entry name" value="GAF_2"/>
    <property type="match status" value="1"/>
</dbReference>
<dbReference type="Gene3D" id="3.30.450.20">
    <property type="entry name" value="PAS domain"/>
    <property type="match status" value="1"/>
</dbReference>
<dbReference type="NCBIfam" id="TIGR00254">
    <property type="entry name" value="GGDEF"/>
    <property type="match status" value="1"/>
</dbReference>
<dbReference type="InterPro" id="IPR001789">
    <property type="entry name" value="Sig_transdc_resp-reg_receiver"/>
</dbReference>
<dbReference type="InterPro" id="IPR000160">
    <property type="entry name" value="GGDEF_dom"/>
</dbReference>
<dbReference type="GO" id="GO:0000160">
    <property type="term" value="P:phosphorelay signal transduction system"/>
    <property type="evidence" value="ECO:0007669"/>
    <property type="project" value="InterPro"/>
</dbReference>
<dbReference type="PANTHER" id="PTHR44757:SF2">
    <property type="entry name" value="BIOFILM ARCHITECTURE MAINTENANCE PROTEIN MBAA"/>
    <property type="match status" value="1"/>
</dbReference>
<evidence type="ECO:0000256" key="1">
    <source>
        <dbReference type="ARBA" id="ARBA00022679"/>
    </source>
</evidence>
<dbReference type="SMART" id="SM00052">
    <property type="entry name" value="EAL"/>
    <property type="match status" value="1"/>
</dbReference>
<organism evidence="9 10">
    <name type="scientific">Chitinivorax tropicus</name>
    <dbReference type="NCBI Taxonomy" id="714531"/>
    <lineage>
        <taxon>Bacteria</taxon>
        <taxon>Pseudomonadati</taxon>
        <taxon>Pseudomonadota</taxon>
        <taxon>Betaproteobacteria</taxon>
        <taxon>Chitinivorax</taxon>
    </lineage>
</organism>
<accession>A0A840MMV3</accession>
<feature type="domain" description="GGDEF" evidence="8">
    <location>
        <begin position="464"/>
        <end position="598"/>
    </location>
</feature>
<dbReference type="EMBL" id="JACHHY010000008">
    <property type="protein sequence ID" value="MBB5018287.1"/>
    <property type="molecule type" value="Genomic_DNA"/>
</dbReference>
<evidence type="ECO:0000259" key="8">
    <source>
        <dbReference type="PROSITE" id="PS50887"/>
    </source>
</evidence>
<dbReference type="InterPro" id="IPR011006">
    <property type="entry name" value="CheY-like_superfamily"/>
</dbReference>
<dbReference type="InterPro" id="IPR035965">
    <property type="entry name" value="PAS-like_dom_sf"/>
</dbReference>
<dbReference type="Pfam" id="PF00990">
    <property type="entry name" value="GGDEF"/>
    <property type="match status" value="1"/>
</dbReference>
<proteinExistence type="predicted"/>
<protein>
    <submittedName>
        <fullName evidence="9">Diguanylate cyclase (GGDEF)-like protein/PAS domain S-box-containing protein</fullName>
    </submittedName>
</protein>
<dbReference type="SMART" id="SM00267">
    <property type="entry name" value="GGDEF"/>
    <property type="match status" value="1"/>
</dbReference>
<dbReference type="FunFam" id="3.20.20.450:FF:000001">
    <property type="entry name" value="Cyclic di-GMP phosphodiesterase yahA"/>
    <property type="match status" value="1"/>
</dbReference>
<dbReference type="PROSITE" id="PS50110">
    <property type="entry name" value="RESPONSE_REGULATORY"/>
    <property type="match status" value="1"/>
</dbReference>
<dbReference type="InterPro" id="IPR001633">
    <property type="entry name" value="EAL_dom"/>
</dbReference>
<dbReference type="SUPFAM" id="SSF141868">
    <property type="entry name" value="EAL domain-like"/>
    <property type="match status" value="1"/>
</dbReference>
<dbReference type="Pfam" id="PF00072">
    <property type="entry name" value="Response_reg"/>
    <property type="match status" value="1"/>
</dbReference>